<reference evidence="4 5" key="1">
    <citation type="submission" date="2016-10" db="EMBL/GenBank/DDBJ databases">
        <authorList>
            <person name="de Groot N.N."/>
        </authorList>
    </citation>
    <scope>NUCLEOTIDE SEQUENCE [LARGE SCALE GENOMIC DNA]</scope>
    <source>
        <strain evidence="4 5">GAS232</strain>
    </source>
</reference>
<proteinExistence type="predicted"/>
<dbReference type="Pfam" id="PF07715">
    <property type="entry name" value="Plug"/>
    <property type="match status" value="1"/>
</dbReference>
<evidence type="ECO:0000259" key="2">
    <source>
        <dbReference type="Pfam" id="PF07715"/>
    </source>
</evidence>
<protein>
    <submittedName>
        <fullName evidence="4">TonB-dependent Receptor Plug Domain</fullName>
    </submittedName>
</protein>
<evidence type="ECO:0000256" key="1">
    <source>
        <dbReference type="SAM" id="SignalP"/>
    </source>
</evidence>
<keyword evidence="4" id="KW-0675">Receptor</keyword>
<dbReference type="SUPFAM" id="SSF49464">
    <property type="entry name" value="Carboxypeptidase regulatory domain-like"/>
    <property type="match status" value="1"/>
</dbReference>
<feature type="domain" description="TonB-dependent receptor plug" evidence="2">
    <location>
        <begin position="138"/>
        <end position="238"/>
    </location>
</feature>
<sequence>MTYRLRHLLAYTPLPALFLSATMLHAQNSTGAISITVFDAGGAAVPNAQVVVTGTDTGVQLRTLTTNDHGIAEVPLVPPGNYNVSITASGFKTYQQQSVNVQVGATVTLRPALELGAASDAVTVTAQAPLIEDKSQTVQQVIENKELTDIPLNGRNYIQAANFIPGVVPQNSGRDNSFVAYGNDGLQNSFLLDGARNVNYIRGLDNGQRDMVRPPLDALQEFTVQTSNYSAEFGAGAGAILNAITKSGSNKWHGSAYDFIRNKVLDARPYNFTTTPVNKQQLVQNQYGGSFGGRIIRDKVFFFGAYEGRHTKSSSQNNGAVPTALERSGDFSQSKYIIYDPTTTRLVNGSYVRTPFAGNKIPTSQLNSIGQQLAALYPLPNATSATDPYTHYYTSFIPSKTDVKNGIGRVDYTISSKDSIFARYGETLSNAFTGVGLPGAQDPGNSRVDSKGLGAGYTRIITQSLLNELRFSWTSLADDGLGTIARKEFIPGLLDPNLTEGWPTFAVTSLGTIGSEAVGNSPLHKTSGVWDWADNVSWSHGKHLTKFGGEMMWIRPNTQAASNGRGGLGFTGAFTQSPTARSTSGYGVADLLLGYANSVNTGTVLKSEERGWYYGGYANDQWTISPNLTINYGARYEIFMPFYDVNNGEANFITDPDSPLYLQYIKAGIDKRLPRALVYADKNNIAPRVGFAYRVPNVKDMTLRGSFGMFYSQDQGLGITSRLSTNPPYNNYGAISQNSDQLNTSTSFQLSPNQSIPRSPAVDPATFTLDPTYTGTITSWVEHMQYGYVSQWSLSAQKQLPWGLLAEVNYVGNHGVHLLGRSNLNQPKVLNSTSVASRRPFLGYTAAATLNQIGDWNASQYEGLSAKVEKRFAQGVQFRNSITYGRTFSLLSQALDVNDNSTAGDTLQDAYNHAINWGPADFDIPFREVLTGMFAAPSGSHAIFNSRIASAVLGGWAASPVWVWQSGQPLTPTTSSDNANSGATNRPNQLCSAVHTAPNTRQQWFNTSCFGTNALYTYGNAGKGSIRSPGQNRVDLSLQRNFGVPKWEGANLNFRIEGFNVLNHRMWGSPNTTLGNTQFGQITSAQAMRTVQIAGRITF</sequence>
<evidence type="ECO:0000313" key="4">
    <source>
        <dbReference type="EMBL" id="SDF44923.1"/>
    </source>
</evidence>
<dbReference type="SUPFAM" id="SSF56935">
    <property type="entry name" value="Porins"/>
    <property type="match status" value="1"/>
</dbReference>
<name>A0A1G7L645_9BACT</name>
<dbReference type="RefSeq" id="WP_231966449.1">
    <property type="nucleotide sequence ID" value="NZ_LT629690.1"/>
</dbReference>
<accession>A0A1G7L645</accession>
<keyword evidence="5" id="KW-1185">Reference proteome</keyword>
<dbReference type="InterPro" id="IPR057601">
    <property type="entry name" value="Oar-like_b-barrel"/>
</dbReference>
<dbReference type="Proteomes" id="UP000182427">
    <property type="component" value="Chromosome I"/>
</dbReference>
<evidence type="ECO:0000313" key="5">
    <source>
        <dbReference type="Proteomes" id="UP000182427"/>
    </source>
</evidence>
<dbReference type="AlphaFoldDB" id="A0A1G7L645"/>
<feature type="domain" description="TonB-dependent transporter Oar-like beta-barrel" evidence="3">
    <location>
        <begin position="244"/>
        <end position="1092"/>
    </location>
</feature>
<dbReference type="Gene3D" id="2.60.40.1120">
    <property type="entry name" value="Carboxypeptidase-like, regulatory domain"/>
    <property type="match status" value="1"/>
</dbReference>
<feature type="chain" id="PRO_5009241822" evidence="1">
    <location>
        <begin position="27"/>
        <end position="1099"/>
    </location>
</feature>
<dbReference type="Pfam" id="PF25183">
    <property type="entry name" value="OMP_b-brl_4"/>
    <property type="match status" value="1"/>
</dbReference>
<dbReference type="EMBL" id="LT629690">
    <property type="protein sequence ID" value="SDF44923.1"/>
    <property type="molecule type" value="Genomic_DNA"/>
</dbReference>
<keyword evidence="1" id="KW-0732">Signal</keyword>
<dbReference type="Gene3D" id="2.170.130.10">
    <property type="entry name" value="TonB-dependent receptor, plug domain"/>
    <property type="match status" value="1"/>
</dbReference>
<dbReference type="Pfam" id="PF13620">
    <property type="entry name" value="CarboxypepD_reg"/>
    <property type="match status" value="1"/>
</dbReference>
<organism evidence="4 5">
    <name type="scientific">Terriglobus roseus</name>
    <dbReference type="NCBI Taxonomy" id="392734"/>
    <lineage>
        <taxon>Bacteria</taxon>
        <taxon>Pseudomonadati</taxon>
        <taxon>Acidobacteriota</taxon>
        <taxon>Terriglobia</taxon>
        <taxon>Terriglobales</taxon>
        <taxon>Acidobacteriaceae</taxon>
        <taxon>Terriglobus</taxon>
    </lineage>
</organism>
<dbReference type="InterPro" id="IPR008969">
    <property type="entry name" value="CarboxyPept-like_regulatory"/>
</dbReference>
<dbReference type="InterPro" id="IPR012910">
    <property type="entry name" value="Plug_dom"/>
</dbReference>
<evidence type="ECO:0000259" key="3">
    <source>
        <dbReference type="Pfam" id="PF25183"/>
    </source>
</evidence>
<feature type="signal peptide" evidence="1">
    <location>
        <begin position="1"/>
        <end position="26"/>
    </location>
</feature>
<gene>
    <name evidence="4" type="ORF">SAMN05444167_2447</name>
</gene>
<dbReference type="InterPro" id="IPR037066">
    <property type="entry name" value="Plug_dom_sf"/>
</dbReference>